<accession>A0A445MTR8</accession>
<gene>
    <name evidence="1" type="ORF">PITCH_A1570001</name>
</gene>
<evidence type="ECO:0000313" key="1">
    <source>
        <dbReference type="EMBL" id="SPD72843.1"/>
    </source>
</evidence>
<name>A0A445MTR8_9BACT</name>
<proteinExistence type="predicted"/>
<dbReference type="PROSITE" id="PS51257">
    <property type="entry name" value="PROKAR_LIPOPROTEIN"/>
    <property type="match status" value="1"/>
</dbReference>
<evidence type="ECO:0008006" key="2">
    <source>
        <dbReference type="Google" id="ProtNLM"/>
    </source>
</evidence>
<organism evidence="1">
    <name type="scientific">uncultured Desulfobacterium sp</name>
    <dbReference type="NCBI Taxonomy" id="201089"/>
    <lineage>
        <taxon>Bacteria</taxon>
        <taxon>Pseudomonadati</taxon>
        <taxon>Thermodesulfobacteriota</taxon>
        <taxon>Desulfobacteria</taxon>
        <taxon>Desulfobacterales</taxon>
        <taxon>Desulfobacteriaceae</taxon>
        <taxon>Desulfobacterium</taxon>
        <taxon>environmental samples</taxon>
    </lineage>
</organism>
<dbReference type="EMBL" id="OJIN01000065">
    <property type="protein sequence ID" value="SPD72843.1"/>
    <property type="molecule type" value="Genomic_DNA"/>
</dbReference>
<protein>
    <recommendedName>
        <fullName evidence="2">Lipoprotein</fullName>
    </recommendedName>
</protein>
<dbReference type="AlphaFoldDB" id="A0A445MTR8"/>
<reference evidence="1" key="1">
    <citation type="submission" date="2018-01" db="EMBL/GenBank/DDBJ databases">
        <authorList>
            <person name="Regsiter A."/>
            <person name="William W."/>
        </authorList>
    </citation>
    <scope>NUCLEOTIDE SEQUENCE</scope>
    <source>
        <strain evidence="1">TRIP AH-1</strain>
    </source>
</reference>
<sequence>MRISRCGLIMALIALVSGCTTNGKWIAFRLAKIEHEVTDSTQYLKDYRLGEVRASFIGQPIIKVKEFSSEATKITEAVSPGELTLGINWRTTNYKIFIKDGYKYSVTESAYLSQKEFVVVSISDPDQGKWGVLVTQDGRIKDDCVYSYDYQMMYYPGEKFSIPDTYRFNMLMIEKGLGRSDIGSYELIFSGKNDVSLNLTYREYTGNDLARPAFYQNLTYQPDAKQIRFKDFVIQIHDATNEKITYTVISDGL</sequence>